<reference evidence="1 2" key="1">
    <citation type="submission" date="2019-03" db="EMBL/GenBank/DDBJ databases">
        <title>Bacillus niacini sp. nov. a Nicotinate-Metabolizing Mesophile Isolated from Soil.</title>
        <authorList>
            <person name="Zhang G."/>
        </authorList>
    </citation>
    <scope>NUCLEOTIDE SEQUENCE [LARGE SCALE GENOMIC DNA]</scope>
    <source>
        <strain evidence="1 2">WN066</strain>
    </source>
</reference>
<dbReference type="RefSeq" id="WP_133337796.1">
    <property type="nucleotide sequence ID" value="NZ_SMYO01000011.1"/>
</dbReference>
<evidence type="ECO:0000313" key="1">
    <source>
        <dbReference type="EMBL" id="TDK58790.1"/>
    </source>
</evidence>
<dbReference type="InterPro" id="IPR020255">
    <property type="entry name" value="CsgA"/>
</dbReference>
<comment type="caution">
    <text evidence="1">The sequence shown here is derived from an EMBL/GenBank/DDBJ whole genome shotgun (WGS) entry which is preliminary data.</text>
</comment>
<evidence type="ECO:0000313" key="2">
    <source>
        <dbReference type="Proteomes" id="UP000295132"/>
    </source>
</evidence>
<dbReference type="EMBL" id="SMYO01000011">
    <property type="protein sequence ID" value="TDK58790.1"/>
    <property type="molecule type" value="Genomic_DNA"/>
</dbReference>
<name>A0A4R5VMZ9_9BACI</name>
<organism evidence="1 2">
    <name type="scientific">Bacillus salipaludis</name>
    <dbReference type="NCBI Taxonomy" id="2547811"/>
    <lineage>
        <taxon>Bacteria</taxon>
        <taxon>Bacillati</taxon>
        <taxon>Bacillota</taxon>
        <taxon>Bacilli</taxon>
        <taxon>Bacillales</taxon>
        <taxon>Bacillaceae</taxon>
        <taxon>Bacillus</taxon>
    </lineage>
</organism>
<proteinExistence type="predicted"/>
<sequence>MDKTLGYLREILSNYNDEHHSEGRRLFRKVSEGKFTSEGDFVRHLSQKEIEFLNDILPKEIMYAKEELDAKRAHELNEVYELLF</sequence>
<dbReference type="AlphaFoldDB" id="A0A4R5VMZ9"/>
<accession>A0A4R5VMZ9</accession>
<dbReference type="Pfam" id="PF17334">
    <property type="entry name" value="CsgA"/>
    <property type="match status" value="1"/>
</dbReference>
<gene>
    <name evidence="1" type="ORF">E2K98_21490</name>
</gene>
<protein>
    <submittedName>
        <fullName evidence="1">Sporulation protein</fullName>
    </submittedName>
</protein>
<dbReference type="Proteomes" id="UP000295132">
    <property type="component" value="Unassembled WGS sequence"/>
</dbReference>